<feature type="compositionally biased region" description="Polar residues" evidence="4">
    <location>
        <begin position="277"/>
        <end position="294"/>
    </location>
</feature>
<protein>
    <recommendedName>
        <fullName evidence="5">DNA endonuclease activator Ctp1 C-terminal domain-containing protein</fullName>
    </recommendedName>
</protein>
<gene>
    <name evidence="6" type="ORF">SEPCBS119000_004120</name>
</gene>
<feature type="compositionally biased region" description="Low complexity" evidence="4">
    <location>
        <begin position="82"/>
        <end position="93"/>
    </location>
</feature>
<feature type="compositionally biased region" description="Low complexity" evidence="4">
    <location>
        <begin position="229"/>
        <end position="239"/>
    </location>
</feature>
<sequence length="797" mass="87989">MAEPILLERDRLKQAVERAIDEVYLTLAKGRTKDIRDQDEDWQERYDQLRDDSAKVQKRMTSEIEALKKQVTALQSALDDAKAADSSADTAKTGTGIPESIGASAADKKDDKSMARLVESLQKSLEKYRVRQQMDKAQHEELVALAMQRKAESFGWMRYAESLQLQLQKLGKKKTAGNQVAVLPTNSPSLVPLTKPSVPIADDGPTAVSPAQPLSDSEEQAEVAKPMTSSSLSSPVASSFRIEHEEDDGSVEPELPPQNACQFIDQKGSQGPAYQPTLDSTQGEPSSSASQQELPTPRANDTDRVASHSTVKFEPSSDTPEIIWERATKKPKKDDQSGQHWRVINPQAQQHLPVVKKENSSCTQRMHGIKVFRDSQESVDLDEGQLTVQTPRKRNLSFEQQVHSDQDSQDFGEEAPEQEACKALLNTTRQSIVQPDPSVPQTVVSVPLTPSTPLASLSTNIQRGTKGPARALKRGIESLAEDGQILATPYSVARGTRPGLRSSKTTPRLNSLLNSRPSDPDLLLSTPRQSSLAVERPQRRTESPTKQISDCPPPTRSLRHLRHSDVASPRSPSIRTPSAVTEAAGVTNSPAAEKPGGSTAKSLATPLLAAKADGAAKKRSALRSRPVDQLKMDDFKINPALNDGETFAYSEVVRSRADRANLAGCTDPQCCGKAFRGMAVSELDAAGPAHVRRPESVILMERYLGDKAYQIAQMDPAELSSLWIEARVKELADRFGKHRHRYHRRASPPGFWDTDFPTTQDEERYRLEADKVERITVQERYHEAIRPEGGRWLFRDE</sequence>
<feature type="compositionally biased region" description="Basic and acidic residues" evidence="4">
    <location>
        <begin position="328"/>
        <end position="337"/>
    </location>
</feature>
<feature type="region of interest" description="Disordered" evidence="4">
    <location>
        <begin position="328"/>
        <end position="347"/>
    </location>
</feature>
<evidence type="ECO:0000313" key="6">
    <source>
        <dbReference type="EMBL" id="CAK7270495.1"/>
    </source>
</evidence>
<comment type="caution">
    <text evidence="6">The sequence shown here is derived from an EMBL/GenBank/DDBJ whole genome shotgun (WGS) entry which is preliminary data.</text>
</comment>
<name>A0ABP0DQD3_9PEZI</name>
<evidence type="ECO:0000256" key="1">
    <source>
        <dbReference type="ARBA" id="ARBA00004123"/>
    </source>
</evidence>
<accession>A0ABP0DQD3</accession>
<keyword evidence="7" id="KW-1185">Reference proteome</keyword>
<reference evidence="6 7" key="1">
    <citation type="submission" date="2024-01" db="EMBL/GenBank/DDBJ databases">
        <authorList>
            <person name="Allen C."/>
            <person name="Tagirdzhanova G."/>
        </authorList>
    </citation>
    <scope>NUCLEOTIDE SEQUENCE [LARGE SCALE GENOMIC DNA]</scope>
    <source>
        <strain evidence="6 7">CBS 119000</strain>
    </source>
</reference>
<dbReference type="InterPro" id="IPR013882">
    <property type="entry name" value="Ctp1_C"/>
</dbReference>
<feature type="compositionally biased region" description="Polar residues" evidence="4">
    <location>
        <begin position="570"/>
        <end position="579"/>
    </location>
</feature>
<keyword evidence="3" id="KW-0539">Nucleus</keyword>
<feature type="region of interest" description="Disordered" evidence="4">
    <location>
        <begin position="494"/>
        <end position="600"/>
    </location>
</feature>
<evidence type="ECO:0000256" key="3">
    <source>
        <dbReference type="ARBA" id="ARBA00023242"/>
    </source>
</evidence>
<evidence type="ECO:0000256" key="2">
    <source>
        <dbReference type="ARBA" id="ARBA00022763"/>
    </source>
</evidence>
<feature type="compositionally biased region" description="Polar residues" evidence="4">
    <location>
        <begin position="502"/>
        <end position="517"/>
    </location>
</feature>
<evidence type="ECO:0000259" key="5">
    <source>
        <dbReference type="Pfam" id="PF08573"/>
    </source>
</evidence>
<organism evidence="6 7">
    <name type="scientific">Sporothrix epigloea</name>
    <dbReference type="NCBI Taxonomy" id="1892477"/>
    <lineage>
        <taxon>Eukaryota</taxon>
        <taxon>Fungi</taxon>
        <taxon>Dikarya</taxon>
        <taxon>Ascomycota</taxon>
        <taxon>Pezizomycotina</taxon>
        <taxon>Sordariomycetes</taxon>
        <taxon>Sordariomycetidae</taxon>
        <taxon>Ophiostomatales</taxon>
        <taxon>Ophiostomataceae</taxon>
        <taxon>Sporothrix</taxon>
    </lineage>
</organism>
<dbReference type="Proteomes" id="UP001642502">
    <property type="component" value="Unassembled WGS sequence"/>
</dbReference>
<dbReference type="EMBL" id="CAWUON010000059">
    <property type="protein sequence ID" value="CAK7270495.1"/>
    <property type="molecule type" value="Genomic_DNA"/>
</dbReference>
<evidence type="ECO:0000313" key="7">
    <source>
        <dbReference type="Proteomes" id="UP001642502"/>
    </source>
</evidence>
<comment type="subcellular location">
    <subcellularLocation>
        <location evidence="1">Nucleus</location>
    </subcellularLocation>
</comment>
<feature type="region of interest" description="Disordered" evidence="4">
    <location>
        <begin position="186"/>
        <end position="322"/>
    </location>
</feature>
<evidence type="ECO:0000256" key="4">
    <source>
        <dbReference type="SAM" id="MobiDB-lite"/>
    </source>
</evidence>
<feature type="domain" description="DNA endonuclease activator Ctp1 C-terminal" evidence="5">
    <location>
        <begin position="648"/>
        <end position="760"/>
    </location>
</feature>
<keyword evidence="2" id="KW-0227">DNA damage</keyword>
<dbReference type="Pfam" id="PF08573">
    <property type="entry name" value="SAE2"/>
    <property type="match status" value="1"/>
</dbReference>
<feature type="region of interest" description="Disordered" evidence="4">
    <location>
        <begin position="82"/>
        <end position="112"/>
    </location>
</feature>
<proteinExistence type="predicted"/>